<feature type="transmembrane region" description="Helical" evidence="6">
    <location>
        <begin position="219"/>
        <end position="241"/>
    </location>
</feature>
<keyword evidence="3 6" id="KW-0812">Transmembrane</keyword>
<dbReference type="PANTHER" id="PTHR23513:SF6">
    <property type="entry name" value="MAJOR FACILITATOR SUPERFAMILY ASSOCIATED DOMAIN-CONTAINING PROTEIN"/>
    <property type="match status" value="1"/>
</dbReference>
<organism evidence="8 9">
    <name type="scientific">Chitinimonas prasina</name>
    <dbReference type="NCBI Taxonomy" id="1434937"/>
    <lineage>
        <taxon>Bacteria</taxon>
        <taxon>Pseudomonadati</taxon>
        <taxon>Pseudomonadota</taxon>
        <taxon>Betaproteobacteria</taxon>
        <taxon>Neisseriales</taxon>
        <taxon>Chitinibacteraceae</taxon>
        <taxon>Chitinimonas</taxon>
    </lineage>
</organism>
<dbReference type="CDD" id="cd06173">
    <property type="entry name" value="MFS_MefA_like"/>
    <property type="match status" value="1"/>
</dbReference>
<keyword evidence="9" id="KW-1185">Reference proteome</keyword>
<protein>
    <submittedName>
        <fullName evidence="8">Drug antiporter protein</fullName>
    </submittedName>
</protein>
<reference evidence="9" key="1">
    <citation type="journal article" date="2019" name="Int. J. Syst. Evol. Microbiol.">
        <title>The Global Catalogue of Microorganisms (GCM) 10K type strain sequencing project: providing services to taxonomists for standard genome sequencing and annotation.</title>
        <authorList>
            <consortium name="The Broad Institute Genomics Platform"/>
            <consortium name="The Broad Institute Genome Sequencing Center for Infectious Disease"/>
            <person name="Wu L."/>
            <person name="Ma J."/>
        </authorList>
    </citation>
    <scope>NUCLEOTIDE SEQUENCE [LARGE SCALE GENOMIC DNA]</scope>
    <source>
        <strain evidence="9">NBRC 110044</strain>
    </source>
</reference>
<feature type="transmembrane region" description="Helical" evidence="6">
    <location>
        <begin position="286"/>
        <end position="319"/>
    </location>
</feature>
<dbReference type="PROSITE" id="PS50850">
    <property type="entry name" value="MFS"/>
    <property type="match status" value="1"/>
</dbReference>
<evidence type="ECO:0000313" key="8">
    <source>
        <dbReference type="EMBL" id="GLR15137.1"/>
    </source>
</evidence>
<feature type="transmembrane region" description="Helical" evidence="6">
    <location>
        <begin position="40"/>
        <end position="63"/>
    </location>
</feature>
<evidence type="ECO:0000256" key="2">
    <source>
        <dbReference type="ARBA" id="ARBA00022475"/>
    </source>
</evidence>
<evidence type="ECO:0000259" key="7">
    <source>
        <dbReference type="PROSITE" id="PS50850"/>
    </source>
</evidence>
<feature type="transmembrane region" description="Helical" evidence="6">
    <location>
        <begin position="253"/>
        <end position="274"/>
    </location>
</feature>
<sequence>MSFKKIHLPLAGLVSAETLSLLGNQVAAVAIPLLVLQQTGSALMTGLAGAVAVLPILLAALVGGRAIDRFGPWRISLLADVLSGVSVLALPLAFAWHGQLPLAWILLLVFVGALFDPSGSAARQILVPSLARLARQPLERVNALRGGLENGADFAGPMLAVGLVGLLGAAGALYVNAASFLLCALLVALLVPRKPVRARREQDESALAGVRFILRHPRLLPLALLSMMGNFVLSPFLGLLLPLLAVQVHHNTTLLGLCLSAFGICATLGALAFARLSRYFSRSAIFYGGQLCTALAIVLCGLAQAPAGLLAASALAGLLLGAGNPLQQTLLQEETPKALAGQVFTGMGAISFGAGPLGLLLLGVAAQYLGAGTATLLAGGALLISALLGWLLAPLHGRSPAAVMPQQG</sequence>
<dbReference type="InterPro" id="IPR036259">
    <property type="entry name" value="MFS_trans_sf"/>
</dbReference>
<gene>
    <name evidence="8" type="ORF">GCM10007907_39270</name>
</gene>
<name>A0ABQ5YJE2_9NEIS</name>
<evidence type="ECO:0000256" key="5">
    <source>
        <dbReference type="ARBA" id="ARBA00023136"/>
    </source>
</evidence>
<comment type="caution">
    <text evidence="8">The sequence shown here is derived from an EMBL/GenBank/DDBJ whole genome shotgun (WGS) entry which is preliminary data.</text>
</comment>
<accession>A0ABQ5YJE2</accession>
<dbReference type="Gene3D" id="1.20.1250.20">
    <property type="entry name" value="MFS general substrate transporter like domains"/>
    <property type="match status" value="1"/>
</dbReference>
<proteinExistence type="predicted"/>
<feature type="transmembrane region" description="Helical" evidence="6">
    <location>
        <begin position="339"/>
        <end position="362"/>
    </location>
</feature>
<dbReference type="Proteomes" id="UP001156706">
    <property type="component" value="Unassembled WGS sequence"/>
</dbReference>
<evidence type="ECO:0000256" key="1">
    <source>
        <dbReference type="ARBA" id="ARBA00004651"/>
    </source>
</evidence>
<dbReference type="EMBL" id="BSOG01000007">
    <property type="protein sequence ID" value="GLR15137.1"/>
    <property type="molecule type" value="Genomic_DNA"/>
</dbReference>
<feature type="transmembrane region" description="Helical" evidence="6">
    <location>
        <begin position="75"/>
        <end position="96"/>
    </location>
</feature>
<feature type="transmembrane region" description="Helical" evidence="6">
    <location>
        <begin position="374"/>
        <end position="393"/>
    </location>
</feature>
<keyword evidence="4 6" id="KW-1133">Transmembrane helix</keyword>
<evidence type="ECO:0000313" key="9">
    <source>
        <dbReference type="Proteomes" id="UP001156706"/>
    </source>
</evidence>
<feature type="domain" description="Major facilitator superfamily (MFS) profile" evidence="7">
    <location>
        <begin position="218"/>
        <end position="408"/>
    </location>
</feature>
<evidence type="ECO:0000256" key="3">
    <source>
        <dbReference type="ARBA" id="ARBA00022692"/>
    </source>
</evidence>
<evidence type="ECO:0000256" key="4">
    <source>
        <dbReference type="ARBA" id="ARBA00022989"/>
    </source>
</evidence>
<keyword evidence="2" id="KW-1003">Cell membrane</keyword>
<feature type="transmembrane region" description="Helical" evidence="6">
    <location>
        <begin position="173"/>
        <end position="191"/>
    </location>
</feature>
<dbReference type="SUPFAM" id="SSF103473">
    <property type="entry name" value="MFS general substrate transporter"/>
    <property type="match status" value="1"/>
</dbReference>
<dbReference type="Pfam" id="PF07690">
    <property type="entry name" value="MFS_1"/>
    <property type="match status" value="1"/>
</dbReference>
<dbReference type="InterPro" id="IPR011701">
    <property type="entry name" value="MFS"/>
</dbReference>
<dbReference type="InterPro" id="IPR020846">
    <property type="entry name" value="MFS_dom"/>
</dbReference>
<comment type="subcellular location">
    <subcellularLocation>
        <location evidence="1">Cell membrane</location>
        <topology evidence="1">Multi-pass membrane protein</topology>
    </subcellularLocation>
</comment>
<evidence type="ECO:0000256" key="6">
    <source>
        <dbReference type="SAM" id="Phobius"/>
    </source>
</evidence>
<dbReference type="RefSeq" id="WP_284198210.1">
    <property type="nucleotide sequence ID" value="NZ_BSOG01000007.1"/>
</dbReference>
<keyword evidence="5 6" id="KW-0472">Membrane</keyword>
<dbReference type="PANTHER" id="PTHR23513">
    <property type="entry name" value="INTEGRAL MEMBRANE EFFLUX PROTEIN-RELATED"/>
    <property type="match status" value="1"/>
</dbReference>